<dbReference type="SMART" id="SM00879">
    <property type="entry name" value="Brix"/>
    <property type="match status" value="1"/>
</dbReference>
<comment type="similarity">
    <text evidence="2">Belongs to the BRX1 family.</text>
</comment>
<feature type="compositionally biased region" description="Acidic residues" evidence="5">
    <location>
        <begin position="283"/>
        <end position="307"/>
    </location>
</feature>
<dbReference type="OMA" id="YRHRHLM"/>
<keyword evidence="4" id="KW-0539">Nucleus</keyword>
<evidence type="ECO:0000313" key="8">
    <source>
        <dbReference type="Proteomes" id="UP000014680"/>
    </source>
</evidence>
<evidence type="ECO:0000259" key="6">
    <source>
        <dbReference type="PROSITE" id="PS50833"/>
    </source>
</evidence>
<dbReference type="FunFam" id="3.40.50.10480:FF:000009">
    <property type="entry name" value="Ribosome biogenesis protein, putative"/>
    <property type="match status" value="1"/>
</dbReference>
<comment type="subcellular location">
    <subcellularLocation>
        <location evidence="1">Nucleus</location>
        <location evidence="1">Nucleolus</location>
    </subcellularLocation>
</comment>
<feature type="compositionally biased region" description="Basic and acidic residues" evidence="5">
    <location>
        <begin position="308"/>
        <end position="325"/>
    </location>
</feature>
<dbReference type="KEGG" id="eiv:EIN_224650"/>
<dbReference type="OrthoDB" id="1638493at2759"/>
<evidence type="ECO:0000256" key="3">
    <source>
        <dbReference type="ARBA" id="ARBA00022517"/>
    </source>
</evidence>
<accession>A0A0A1U2C6</accession>
<name>A0A0A1U2C6_ENTIV</name>
<dbReference type="GO" id="GO:0000027">
    <property type="term" value="P:ribosomal large subunit assembly"/>
    <property type="evidence" value="ECO:0007669"/>
    <property type="project" value="UniProtKB-ARBA"/>
</dbReference>
<protein>
    <submittedName>
        <fullName evidence="7">Brix domain containing protein, putative</fullName>
    </submittedName>
</protein>
<gene>
    <name evidence="7" type="ORF">EIN_224650</name>
</gene>
<dbReference type="PANTHER" id="PTHR13634:SF0">
    <property type="entry name" value="RIBOSOME BIOGENESIS PROTEIN BRX1 HOMOLOG"/>
    <property type="match status" value="1"/>
</dbReference>
<dbReference type="GO" id="GO:0019843">
    <property type="term" value="F:rRNA binding"/>
    <property type="evidence" value="ECO:0007669"/>
    <property type="project" value="InterPro"/>
</dbReference>
<dbReference type="Gene3D" id="3.40.50.10480">
    <property type="entry name" value="Probable brix-domain ribosomal biogenesis protein"/>
    <property type="match status" value="1"/>
</dbReference>
<dbReference type="VEuPathDB" id="AmoebaDB:EIN_224650"/>
<feature type="domain" description="Brix" evidence="6">
    <location>
        <begin position="26"/>
        <end position="219"/>
    </location>
</feature>
<keyword evidence="3" id="KW-0690">Ribosome biogenesis</keyword>
<dbReference type="InterPro" id="IPR007109">
    <property type="entry name" value="Brix"/>
</dbReference>
<dbReference type="EMBL" id="KB206756">
    <property type="protein sequence ID" value="ELP88212.1"/>
    <property type="molecule type" value="Genomic_DNA"/>
</dbReference>
<dbReference type="PROSITE" id="PS50833">
    <property type="entry name" value="BRIX"/>
    <property type="match status" value="1"/>
</dbReference>
<evidence type="ECO:0000256" key="1">
    <source>
        <dbReference type="ARBA" id="ARBA00004604"/>
    </source>
</evidence>
<dbReference type="GeneID" id="14887323"/>
<sequence>MLKRAEKEIDGYTPEHEEKKYKAPWSRCLLFGSRGIKAKERYMMADLFGLLPHAKKEAKYDDLRNLKNIASICSDRNCDTCVFIEDRNPDLTYIWMTLAPNGPSLKFFVESSTLMTDLKLSGNCLKGSRPILSFGNEFTQTKEGQVMKEVMSKIFNVQQGYPKSKPFIDHVMQFSIVDDRIWIRNYQIAEQEGKDKLSLVEIGPRLCLRLIKILMGCFQGATAYVNESFVSPKTIRRLERNEEALAAKRKVRDAKALIETKKNISNPKDILDNVFDNAVQIGEDNDVESEEVDDVNKMEEEDAEVSQDDDKKMEEEESSKMEEDE</sequence>
<dbReference type="GO" id="GO:0006364">
    <property type="term" value="P:rRNA processing"/>
    <property type="evidence" value="ECO:0007669"/>
    <property type="project" value="InterPro"/>
</dbReference>
<dbReference type="Proteomes" id="UP000014680">
    <property type="component" value="Unassembled WGS sequence"/>
</dbReference>
<dbReference type="SUPFAM" id="SSF52954">
    <property type="entry name" value="Class II aaRS ABD-related"/>
    <property type="match status" value="1"/>
</dbReference>
<keyword evidence="8" id="KW-1185">Reference proteome</keyword>
<dbReference type="InterPro" id="IPR026532">
    <property type="entry name" value="BRX1"/>
</dbReference>
<dbReference type="RefSeq" id="XP_004254983.1">
    <property type="nucleotide sequence ID" value="XM_004254935.1"/>
</dbReference>
<feature type="region of interest" description="Disordered" evidence="5">
    <location>
        <begin position="282"/>
        <end position="325"/>
    </location>
</feature>
<evidence type="ECO:0000256" key="4">
    <source>
        <dbReference type="ARBA" id="ARBA00023242"/>
    </source>
</evidence>
<dbReference type="PANTHER" id="PTHR13634">
    <property type="entry name" value="RIBOSOME BIOGENESIS PROTEIN BRIX"/>
    <property type="match status" value="1"/>
</dbReference>
<dbReference type="Pfam" id="PF04427">
    <property type="entry name" value="Brix"/>
    <property type="match status" value="1"/>
</dbReference>
<evidence type="ECO:0000256" key="5">
    <source>
        <dbReference type="SAM" id="MobiDB-lite"/>
    </source>
</evidence>
<proteinExistence type="inferred from homology"/>
<dbReference type="AlphaFoldDB" id="A0A0A1U2C6"/>
<reference evidence="7 8" key="1">
    <citation type="submission" date="2012-10" db="EMBL/GenBank/DDBJ databases">
        <authorList>
            <person name="Zafar N."/>
            <person name="Inman J."/>
            <person name="Hall N."/>
            <person name="Lorenzi H."/>
            <person name="Caler E."/>
        </authorList>
    </citation>
    <scope>NUCLEOTIDE SEQUENCE [LARGE SCALE GENOMIC DNA]</scope>
    <source>
        <strain evidence="7 8">IP1</strain>
    </source>
</reference>
<evidence type="ECO:0000256" key="2">
    <source>
        <dbReference type="ARBA" id="ARBA00006369"/>
    </source>
</evidence>
<organism evidence="7 8">
    <name type="scientific">Entamoeba invadens IP1</name>
    <dbReference type="NCBI Taxonomy" id="370355"/>
    <lineage>
        <taxon>Eukaryota</taxon>
        <taxon>Amoebozoa</taxon>
        <taxon>Evosea</taxon>
        <taxon>Archamoebae</taxon>
        <taxon>Mastigamoebida</taxon>
        <taxon>Entamoebidae</taxon>
        <taxon>Entamoeba</taxon>
    </lineage>
</organism>
<evidence type="ECO:0000313" key="7">
    <source>
        <dbReference type="EMBL" id="ELP88212.1"/>
    </source>
</evidence>
<dbReference type="GO" id="GO:0005730">
    <property type="term" value="C:nucleolus"/>
    <property type="evidence" value="ECO:0007669"/>
    <property type="project" value="UniProtKB-SubCell"/>
</dbReference>